<dbReference type="EC" id="1.11.1.-" evidence="5"/>
<dbReference type="GO" id="GO:0020037">
    <property type="term" value="F:heme binding"/>
    <property type="evidence" value="ECO:0007669"/>
    <property type="project" value="UniProtKB-UniRule"/>
</dbReference>
<dbReference type="GO" id="GO:0004601">
    <property type="term" value="F:peroxidase activity"/>
    <property type="evidence" value="ECO:0007669"/>
    <property type="project" value="UniProtKB-KW"/>
</dbReference>
<dbReference type="Gene3D" id="1.10.520.10">
    <property type="match status" value="1"/>
</dbReference>
<proteinExistence type="inferred from homology"/>
<evidence type="ECO:0000313" key="7">
    <source>
        <dbReference type="EMBL" id="QRD06247.1"/>
    </source>
</evidence>
<keyword evidence="5" id="KW-0732">Signal</keyword>
<feature type="signal peptide" evidence="5">
    <location>
        <begin position="1"/>
        <end position="18"/>
    </location>
</feature>
<dbReference type="InterPro" id="IPR044831">
    <property type="entry name" value="Ccp1-like"/>
</dbReference>
<sequence>MLLSAKVIIASLLAGSKAAFYYPDVQTHLLEHILVDNWGTYASNFSSAITPCTNYVTQIGTAALNSGRTTAAQWMRVLFHDFVTANVSAGTGGVDASIGFETARSENSGSAFNDSFTFWRPFVNNAVSMADLVALGTAMSNNLCGGRNIPYRAGRIDATSAGSTTGVPAPETDLEETLVFFERAGFDKVDSIGLTACGHTMGSVHHGGFPDVVEEIAVTPNNTNGGSNFDSTRGAFDPAVLGEYLHGTGKRGGPLVTSNNVTTRSDLRLYESDQNATMQALFAQGDTFLDTCVGLFNRMMNTVPTGVQLGPVIEALAVKPINVTFDFDAHGKLKLSGKFRILTGADDSPPLLLSFRVSNHTSELLPETATGSSTFGRDGSRYGKLTYFPFSVSGPDLRRMTSFSVESSTVAVQSFAITGTAFVVPRWTTLVDDYLNITLAISSPHTCEDVSLRIATAVPQHGTLAPVLKRTELALSQAKDAVDKYTLCTTVATLDSDHIGLITLKVEMQGQILDTYLVNSGAAGW</sequence>
<dbReference type="GO" id="GO:0046872">
    <property type="term" value="F:metal ion binding"/>
    <property type="evidence" value="ECO:0007669"/>
    <property type="project" value="UniProtKB-UniRule"/>
</dbReference>
<evidence type="ECO:0000256" key="3">
    <source>
        <dbReference type="ARBA" id="ARBA00023002"/>
    </source>
</evidence>
<dbReference type="GO" id="GO:0034599">
    <property type="term" value="P:cellular response to oxidative stress"/>
    <property type="evidence" value="ECO:0007669"/>
    <property type="project" value="InterPro"/>
</dbReference>
<evidence type="ECO:0000256" key="2">
    <source>
        <dbReference type="ARBA" id="ARBA00022617"/>
    </source>
</evidence>
<dbReference type="Proteomes" id="UP000663193">
    <property type="component" value="Chromosome 20"/>
</dbReference>
<dbReference type="PROSITE" id="PS50873">
    <property type="entry name" value="PEROXIDASE_4"/>
    <property type="match status" value="1"/>
</dbReference>
<dbReference type="InterPro" id="IPR002016">
    <property type="entry name" value="Haem_peroxidase"/>
</dbReference>
<keyword evidence="2" id="KW-0349">Heme</keyword>
<accession>A0A7U2IAG1</accession>
<evidence type="ECO:0000256" key="1">
    <source>
        <dbReference type="ARBA" id="ARBA00022559"/>
    </source>
</evidence>
<dbReference type="PANTHER" id="PTHR31356:SF53">
    <property type="entry name" value="HEME PEROXIDASE"/>
    <property type="match status" value="1"/>
</dbReference>
<organism evidence="7 8">
    <name type="scientific">Phaeosphaeria nodorum (strain SN15 / ATCC MYA-4574 / FGSC 10173)</name>
    <name type="common">Glume blotch fungus</name>
    <name type="synonym">Parastagonospora nodorum</name>
    <dbReference type="NCBI Taxonomy" id="321614"/>
    <lineage>
        <taxon>Eukaryota</taxon>
        <taxon>Fungi</taxon>
        <taxon>Dikarya</taxon>
        <taxon>Ascomycota</taxon>
        <taxon>Pezizomycotina</taxon>
        <taxon>Dothideomycetes</taxon>
        <taxon>Pleosporomycetidae</taxon>
        <taxon>Pleosporales</taxon>
        <taxon>Pleosporineae</taxon>
        <taxon>Phaeosphaeriaceae</taxon>
        <taxon>Parastagonospora</taxon>
    </lineage>
</organism>
<keyword evidence="2" id="KW-0479">Metal-binding</keyword>
<keyword evidence="8" id="KW-1185">Reference proteome</keyword>
<gene>
    <name evidence="7" type="ORF">JI435_148090</name>
</gene>
<dbReference type="EMBL" id="CP069042">
    <property type="protein sequence ID" value="QRD06247.1"/>
    <property type="molecule type" value="Genomic_DNA"/>
</dbReference>
<dbReference type="VEuPathDB" id="FungiDB:JI435_148090"/>
<protein>
    <recommendedName>
        <fullName evidence="5">Peroxidase</fullName>
        <ecNumber evidence="5">1.11.1.-</ecNumber>
    </recommendedName>
</protein>
<dbReference type="Pfam" id="PF00141">
    <property type="entry name" value="peroxidase"/>
    <property type="match status" value="1"/>
</dbReference>
<dbReference type="SUPFAM" id="SSF48113">
    <property type="entry name" value="Heme-dependent peroxidases"/>
    <property type="match status" value="1"/>
</dbReference>
<keyword evidence="2" id="KW-0408">Iron</keyword>
<evidence type="ECO:0000256" key="4">
    <source>
        <dbReference type="RuleBase" id="RU004241"/>
    </source>
</evidence>
<keyword evidence="1 5" id="KW-0575">Peroxidase</keyword>
<dbReference type="InterPro" id="IPR010255">
    <property type="entry name" value="Haem_peroxidase_sf"/>
</dbReference>
<evidence type="ECO:0000256" key="5">
    <source>
        <dbReference type="RuleBase" id="RU363051"/>
    </source>
</evidence>
<reference evidence="8" key="1">
    <citation type="journal article" date="2021" name="BMC Genomics">
        <title>Chromosome-level genome assembly and manually-curated proteome of model necrotroph Parastagonospora nodorum Sn15 reveals a genome-wide trove of candidate effector homologs, and redundancy of virulence-related functions within an accessory chromosome.</title>
        <authorList>
            <person name="Bertazzoni S."/>
            <person name="Jones D.A.B."/>
            <person name="Phan H.T."/>
            <person name="Tan K.-C."/>
            <person name="Hane J.K."/>
        </authorList>
    </citation>
    <scope>NUCLEOTIDE SEQUENCE [LARGE SCALE GENOMIC DNA]</scope>
    <source>
        <strain evidence="8">SN15 / ATCC MYA-4574 / FGSC 10173)</strain>
    </source>
</reference>
<dbReference type="PANTHER" id="PTHR31356">
    <property type="entry name" value="THYLAKOID LUMENAL 29 KDA PROTEIN, CHLOROPLASTIC-RELATED"/>
    <property type="match status" value="1"/>
</dbReference>
<evidence type="ECO:0000313" key="8">
    <source>
        <dbReference type="Proteomes" id="UP000663193"/>
    </source>
</evidence>
<feature type="chain" id="PRO_5031604605" description="Peroxidase" evidence="5">
    <location>
        <begin position="19"/>
        <end position="525"/>
    </location>
</feature>
<comment type="similarity">
    <text evidence="4">Belongs to the peroxidase family.</text>
</comment>
<dbReference type="OrthoDB" id="5985073at2759"/>
<name>A0A7U2IAG1_PHANO</name>
<dbReference type="Gene3D" id="1.10.420.10">
    <property type="entry name" value="Peroxidase, domain 2"/>
    <property type="match status" value="1"/>
</dbReference>
<dbReference type="AlphaFoldDB" id="A0A7U2IAG1"/>
<dbReference type="PRINTS" id="PR00458">
    <property type="entry name" value="PEROXIDASE"/>
</dbReference>
<feature type="domain" description="Plant heme peroxidase family profile" evidence="6">
    <location>
        <begin position="54"/>
        <end position="312"/>
    </location>
</feature>
<keyword evidence="3 5" id="KW-0560">Oxidoreductase</keyword>
<evidence type="ECO:0000259" key="6">
    <source>
        <dbReference type="PROSITE" id="PS50873"/>
    </source>
</evidence>